<gene>
    <name evidence="2" type="ORF">CODIS_31990</name>
</gene>
<reference evidence="2 3" key="1">
    <citation type="submission" date="2016-06" db="EMBL/GenBank/DDBJ databases">
        <title>Genome sequence of endosymbiont of Candidatus Endolucinida thiodiazotropha.</title>
        <authorList>
            <person name="Poehlein A."/>
            <person name="Koenig S."/>
            <person name="Heiden S.E."/>
            <person name="Thuermer A."/>
            <person name="Voget S."/>
            <person name="Daniel R."/>
            <person name="Markert S."/>
            <person name="Gros O."/>
            <person name="Schweder T."/>
        </authorList>
    </citation>
    <scope>NUCLEOTIDE SEQUENCE [LARGE SCALE GENOMIC DNA]</scope>
    <source>
        <strain evidence="2 3">COS</strain>
    </source>
</reference>
<dbReference type="Gene3D" id="3.40.190.10">
    <property type="entry name" value="Periplasmic binding protein-like II"/>
    <property type="match status" value="2"/>
</dbReference>
<evidence type="ECO:0000256" key="1">
    <source>
        <dbReference type="SAM" id="SignalP"/>
    </source>
</evidence>
<feature type="signal peptide" evidence="1">
    <location>
        <begin position="1"/>
        <end position="24"/>
    </location>
</feature>
<comment type="caution">
    <text evidence="2">The sequence shown here is derived from an EMBL/GenBank/DDBJ whole genome shotgun (WGS) entry which is preliminary data.</text>
</comment>
<dbReference type="EMBL" id="MARB01000020">
    <property type="protein sequence ID" value="ODJ86559.1"/>
    <property type="molecule type" value="Genomic_DNA"/>
</dbReference>
<dbReference type="PANTHER" id="PTHR35841:SF1">
    <property type="entry name" value="PHOSPHONATES-BINDING PERIPLASMIC PROTEIN"/>
    <property type="match status" value="1"/>
</dbReference>
<dbReference type="PANTHER" id="PTHR35841">
    <property type="entry name" value="PHOSPHONATES-BINDING PERIPLASMIC PROTEIN"/>
    <property type="match status" value="1"/>
</dbReference>
<accession>A0A7Z1AEX7</accession>
<dbReference type="AlphaFoldDB" id="A0A7Z1AEX7"/>
<evidence type="ECO:0000313" key="2">
    <source>
        <dbReference type="EMBL" id="ODJ86559.1"/>
    </source>
</evidence>
<protein>
    <submittedName>
        <fullName evidence="2">ABC transporter, phosphonate, periplasmic substrate-binding protein</fullName>
    </submittedName>
</protein>
<dbReference type="Proteomes" id="UP000094769">
    <property type="component" value="Unassembled WGS sequence"/>
</dbReference>
<organism evidence="2 3">
    <name type="scientific">Candidatus Thiodiazotropha endolucinida</name>
    <dbReference type="NCBI Taxonomy" id="1655433"/>
    <lineage>
        <taxon>Bacteria</taxon>
        <taxon>Pseudomonadati</taxon>
        <taxon>Pseudomonadota</taxon>
        <taxon>Gammaproteobacteria</taxon>
        <taxon>Chromatiales</taxon>
        <taxon>Sedimenticolaceae</taxon>
        <taxon>Candidatus Thiodiazotropha</taxon>
    </lineage>
</organism>
<sequence length="310" mass="35036">MICNLGRGALLLLFLLSWSIPSYVAASGSDPNTLVIGKISHNPKKHYRYLKPMLMYVVERMRDLGITKGKIRMAKSKEHMAELLARGDVDWVTETPIAASYLHEKSGAELLLRKWKKNTSEYYTVFFSLKDGAVKKLEDLKGKIIALEDPASTTAYYLPVHAMLQSGLTPVKLRNFRETPPADKVGFVFVREEINIATLVNKGLAHAGAFSNLDWDKEDHLPSQYRAQFSIFKKLPPVVRAVELVRRDLNPALKRRLEGILLQAGDDPKARPVLHAYQRTKKFDALSGEQKQLIYDMYSIVDLVDQALTP</sequence>
<dbReference type="Pfam" id="PF12974">
    <property type="entry name" value="Phosphonate-bd"/>
    <property type="match status" value="1"/>
</dbReference>
<keyword evidence="1" id="KW-0732">Signal</keyword>
<feature type="chain" id="PRO_5030934402" evidence="1">
    <location>
        <begin position="25"/>
        <end position="310"/>
    </location>
</feature>
<dbReference type="SUPFAM" id="SSF53850">
    <property type="entry name" value="Periplasmic binding protein-like II"/>
    <property type="match status" value="1"/>
</dbReference>
<keyword evidence="3" id="KW-1185">Reference proteome</keyword>
<evidence type="ECO:0000313" key="3">
    <source>
        <dbReference type="Proteomes" id="UP000094769"/>
    </source>
</evidence>
<name>A0A7Z1AEX7_9GAMM</name>
<proteinExistence type="predicted"/>